<dbReference type="PANTHER" id="PTHR11827">
    <property type="entry name" value="SOLUTE CARRIER FAMILY 12, CATION COTRANSPORTERS"/>
    <property type="match status" value="1"/>
</dbReference>
<sequence>MLLLLGHLLRRAKVWSKCHLRLFSVANENDNTVQIKKDLQTYLYQLRIEGTVEVVEMTAGDVSAYVYEHTLKMQERARMLNNMAKLNKGHWTAKKRLGDYDVNEVFEKARVSQVDISTCSRHARGTSIDEKPHMEQDIRHINTAVRMNTVMKQRSSDSPLVIVNLPTVPTSQKGQERCIFYKAIHLQSPSKSFLNF</sequence>
<evidence type="ECO:0000256" key="3">
    <source>
        <dbReference type="ARBA" id="ARBA00022989"/>
    </source>
</evidence>
<dbReference type="AlphaFoldDB" id="A0AAV4FKG6"/>
<evidence type="ECO:0000256" key="1">
    <source>
        <dbReference type="ARBA" id="ARBA00004141"/>
    </source>
</evidence>
<name>A0AAV4FKG6_9GAST</name>
<comment type="subcellular location">
    <subcellularLocation>
        <location evidence="1">Membrane</location>
        <topology evidence="1">Multi-pass membrane protein</topology>
    </subcellularLocation>
</comment>
<dbReference type="GO" id="GO:0006884">
    <property type="term" value="P:cell volume homeostasis"/>
    <property type="evidence" value="ECO:0007669"/>
    <property type="project" value="TreeGrafter"/>
</dbReference>
<dbReference type="InterPro" id="IPR018491">
    <property type="entry name" value="SLC12_C"/>
</dbReference>
<proteinExistence type="predicted"/>
<dbReference type="GO" id="GO:0015379">
    <property type="term" value="F:potassium:chloride symporter activity"/>
    <property type="evidence" value="ECO:0007669"/>
    <property type="project" value="TreeGrafter"/>
</dbReference>
<keyword evidence="2" id="KW-0812">Transmembrane</keyword>
<keyword evidence="7" id="KW-1185">Reference proteome</keyword>
<evidence type="ECO:0000313" key="6">
    <source>
        <dbReference type="EMBL" id="GFR73158.1"/>
    </source>
</evidence>
<accession>A0AAV4FKG6</accession>
<evidence type="ECO:0000313" key="7">
    <source>
        <dbReference type="Proteomes" id="UP000762676"/>
    </source>
</evidence>
<protein>
    <submittedName>
        <fullName evidence="6">Solute carrier family 12 member 4</fullName>
    </submittedName>
</protein>
<feature type="domain" description="SLC12A transporter C-terminal" evidence="5">
    <location>
        <begin position="3"/>
        <end position="167"/>
    </location>
</feature>
<dbReference type="GO" id="GO:1990573">
    <property type="term" value="P:potassium ion import across plasma membrane"/>
    <property type="evidence" value="ECO:0007669"/>
    <property type="project" value="TreeGrafter"/>
</dbReference>
<dbReference type="EMBL" id="BMAT01011459">
    <property type="protein sequence ID" value="GFR73158.1"/>
    <property type="molecule type" value="Genomic_DNA"/>
</dbReference>
<evidence type="ECO:0000256" key="4">
    <source>
        <dbReference type="ARBA" id="ARBA00023136"/>
    </source>
</evidence>
<dbReference type="PANTHER" id="PTHR11827:SF73">
    <property type="entry name" value="KAZACHOC, ISOFORM G"/>
    <property type="match status" value="1"/>
</dbReference>
<dbReference type="InterPro" id="IPR004842">
    <property type="entry name" value="SLC12A_fam"/>
</dbReference>
<dbReference type="Proteomes" id="UP000762676">
    <property type="component" value="Unassembled WGS sequence"/>
</dbReference>
<dbReference type="GO" id="GO:0055075">
    <property type="term" value="P:potassium ion homeostasis"/>
    <property type="evidence" value="ECO:0007669"/>
    <property type="project" value="TreeGrafter"/>
</dbReference>
<dbReference type="GO" id="GO:0005886">
    <property type="term" value="C:plasma membrane"/>
    <property type="evidence" value="ECO:0007669"/>
    <property type="project" value="TreeGrafter"/>
</dbReference>
<evidence type="ECO:0000256" key="2">
    <source>
        <dbReference type="ARBA" id="ARBA00022692"/>
    </source>
</evidence>
<reference evidence="6 7" key="1">
    <citation type="journal article" date="2021" name="Elife">
        <title>Chloroplast acquisition without the gene transfer in kleptoplastic sea slugs, Plakobranchus ocellatus.</title>
        <authorList>
            <person name="Maeda T."/>
            <person name="Takahashi S."/>
            <person name="Yoshida T."/>
            <person name="Shimamura S."/>
            <person name="Takaki Y."/>
            <person name="Nagai Y."/>
            <person name="Toyoda A."/>
            <person name="Suzuki Y."/>
            <person name="Arimoto A."/>
            <person name="Ishii H."/>
            <person name="Satoh N."/>
            <person name="Nishiyama T."/>
            <person name="Hasebe M."/>
            <person name="Maruyama T."/>
            <person name="Minagawa J."/>
            <person name="Obokata J."/>
            <person name="Shigenobu S."/>
        </authorList>
    </citation>
    <scope>NUCLEOTIDE SEQUENCE [LARGE SCALE GENOMIC DNA]</scope>
</reference>
<keyword evidence="3" id="KW-1133">Transmembrane helix</keyword>
<dbReference type="GO" id="GO:0055064">
    <property type="term" value="P:chloride ion homeostasis"/>
    <property type="evidence" value="ECO:0007669"/>
    <property type="project" value="TreeGrafter"/>
</dbReference>
<gene>
    <name evidence="6" type="ORF">ElyMa_005723000</name>
</gene>
<comment type="caution">
    <text evidence="6">The sequence shown here is derived from an EMBL/GenBank/DDBJ whole genome shotgun (WGS) entry which is preliminary data.</text>
</comment>
<organism evidence="6 7">
    <name type="scientific">Elysia marginata</name>
    <dbReference type="NCBI Taxonomy" id="1093978"/>
    <lineage>
        <taxon>Eukaryota</taxon>
        <taxon>Metazoa</taxon>
        <taxon>Spiralia</taxon>
        <taxon>Lophotrochozoa</taxon>
        <taxon>Mollusca</taxon>
        <taxon>Gastropoda</taxon>
        <taxon>Heterobranchia</taxon>
        <taxon>Euthyneura</taxon>
        <taxon>Panpulmonata</taxon>
        <taxon>Sacoglossa</taxon>
        <taxon>Placobranchoidea</taxon>
        <taxon>Plakobranchidae</taxon>
        <taxon>Elysia</taxon>
    </lineage>
</organism>
<evidence type="ECO:0000259" key="5">
    <source>
        <dbReference type="Pfam" id="PF03522"/>
    </source>
</evidence>
<keyword evidence="4" id="KW-0472">Membrane</keyword>
<dbReference type="Pfam" id="PF03522">
    <property type="entry name" value="SLC12"/>
    <property type="match status" value="1"/>
</dbReference>